<dbReference type="GO" id="GO:0015288">
    <property type="term" value="F:porin activity"/>
    <property type="evidence" value="ECO:0007669"/>
    <property type="project" value="UniProtKB-KW"/>
</dbReference>
<dbReference type="InterPro" id="IPR054765">
    <property type="entry name" value="SLBB_dom"/>
</dbReference>
<evidence type="ECO:0000256" key="14">
    <source>
        <dbReference type="ARBA" id="ARBA00023288"/>
    </source>
</evidence>
<dbReference type="EMBL" id="MUZR01000014">
    <property type="protein sequence ID" value="OOC10552.1"/>
    <property type="molecule type" value="Genomic_DNA"/>
</dbReference>
<evidence type="ECO:0000256" key="1">
    <source>
        <dbReference type="ARBA" id="ARBA00004571"/>
    </source>
</evidence>
<dbReference type="InterPro" id="IPR049712">
    <property type="entry name" value="Poly_export"/>
</dbReference>
<organism evidence="18 19">
    <name type="scientific">Thioalkalivibrio halophilus</name>
    <dbReference type="NCBI Taxonomy" id="252474"/>
    <lineage>
        <taxon>Bacteria</taxon>
        <taxon>Pseudomonadati</taxon>
        <taxon>Pseudomonadota</taxon>
        <taxon>Gammaproteobacteria</taxon>
        <taxon>Chromatiales</taxon>
        <taxon>Ectothiorhodospiraceae</taxon>
        <taxon>Thioalkalivibrio</taxon>
    </lineage>
</organism>
<dbReference type="RefSeq" id="WP_038035878.1">
    <property type="nucleotide sequence ID" value="NZ_MUZR01000014.1"/>
</dbReference>
<keyword evidence="14" id="KW-0449">Lipoprotein</keyword>
<evidence type="ECO:0000256" key="9">
    <source>
        <dbReference type="ARBA" id="ARBA00023065"/>
    </source>
</evidence>
<comment type="similarity">
    <text evidence="2">Belongs to the BexD/CtrA/VexA family.</text>
</comment>
<dbReference type="Gene3D" id="3.10.560.10">
    <property type="entry name" value="Outer membrane lipoprotein wza domain like"/>
    <property type="match status" value="2"/>
</dbReference>
<keyword evidence="5" id="KW-0762">Sugar transport</keyword>
<evidence type="ECO:0000256" key="5">
    <source>
        <dbReference type="ARBA" id="ARBA00022597"/>
    </source>
</evidence>
<dbReference type="InterPro" id="IPR040716">
    <property type="entry name" value="Wza_C"/>
</dbReference>
<dbReference type="Pfam" id="PF18412">
    <property type="entry name" value="Wza_C"/>
    <property type="match status" value="1"/>
</dbReference>
<dbReference type="OrthoDB" id="9808421at2"/>
<evidence type="ECO:0000256" key="11">
    <source>
        <dbReference type="ARBA" id="ARBA00023136"/>
    </source>
</evidence>
<evidence type="ECO:0000259" key="16">
    <source>
        <dbReference type="Pfam" id="PF18412"/>
    </source>
</evidence>
<keyword evidence="6" id="KW-0812">Transmembrane</keyword>
<dbReference type="AlphaFoldDB" id="A0A1V2ZZL7"/>
<protein>
    <submittedName>
        <fullName evidence="18">Polysaccharide export protein Wza</fullName>
    </submittedName>
</protein>
<dbReference type="GO" id="GO:0009279">
    <property type="term" value="C:cell outer membrane"/>
    <property type="evidence" value="ECO:0007669"/>
    <property type="project" value="UniProtKB-SubCell"/>
</dbReference>
<evidence type="ECO:0000256" key="8">
    <source>
        <dbReference type="ARBA" id="ARBA00023047"/>
    </source>
</evidence>
<dbReference type="Gene3D" id="1.20.5.70">
    <property type="match status" value="1"/>
</dbReference>
<evidence type="ECO:0000256" key="10">
    <source>
        <dbReference type="ARBA" id="ARBA00023114"/>
    </source>
</evidence>
<evidence type="ECO:0000256" key="3">
    <source>
        <dbReference type="ARBA" id="ARBA00022448"/>
    </source>
</evidence>
<keyword evidence="19" id="KW-1185">Reference proteome</keyword>
<dbReference type="STRING" id="252474.B1A74_05480"/>
<keyword evidence="4" id="KW-1134">Transmembrane beta strand</keyword>
<keyword evidence="12" id="KW-0564">Palmitate</keyword>
<evidence type="ECO:0000256" key="7">
    <source>
        <dbReference type="ARBA" id="ARBA00022729"/>
    </source>
</evidence>
<dbReference type="Pfam" id="PF02563">
    <property type="entry name" value="Poly_export"/>
    <property type="match status" value="1"/>
</dbReference>
<keyword evidence="10" id="KW-0626">Porin</keyword>
<dbReference type="GO" id="GO:0046930">
    <property type="term" value="C:pore complex"/>
    <property type="evidence" value="ECO:0007669"/>
    <property type="project" value="UniProtKB-KW"/>
</dbReference>
<dbReference type="Pfam" id="PF22461">
    <property type="entry name" value="SLBB_2"/>
    <property type="match status" value="2"/>
</dbReference>
<dbReference type="GO" id="GO:0015159">
    <property type="term" value="F:polysaccharide transmembrane transporter activity"/>
    <property type="evidence" value="ECO:0007669"/>
    <property type="project" value="InterPro"/>
</dbReference>
<dbReference type="PANTHER" id="PTHR33619">
    <property type="entry name" value="POLYSACCHARIDE EXPORT PROTEIN GFCE-RELATED"/>
    <property type="match status" value="1"/>
</dbReference>
<sequence>MIAAGSWKTAVPLVVAVALSGCGFAPGGFIQERAESEPLHDKVEVKPITRGLVRQEAEDPVQPDLEQAREELEADDTRYDYRIGRGDVLSIIVYDHPELTIPAGSERSAAESGNTVHSDGTIFYPFVGRVEVEGRTVAEVRDILAEELAAVINDPQVEVLVADYRSQQVHVTGEVREPGRQPVTNVPLTVLDAINDAGGLTEEANWHNVRLTRDGEEVPLSMYAMLSEGDLSENRVLRDGDVLHVPDTTDQKAYVLGEVGEPRSIPMGRGRISLTDALTDSGGFNEATADASGIFVVRQAPPDSDLLATVYQLDARDATALVLGTEFELEPMDIVYVTTTPLGRWNRVINQLLPTVNAVYRASQATRDVRELRDDF</sequence>
<dbReference type="Proteomes" id="UP000189177">
    <property type="component" value="Unassembled WGS sequence"/>
</dbReference>
<keyword evidence="8" id="KW-0625">Polysaccharide transport</keyword>
<evidence type="ECO:0000313" key="19">
    <source>
        <dbReference type="Proteomes" id="UP000189177"/>
    </source>
</evidence>
<evidence type="ECO:0000259" key="17">
    <source>
        <dbReference type="Pfam" id="PF22461"/>
    </source>
</evidence>
<name>A0A1V2ZZL7_9GAMM</name>
<evidence type="ECO:0000256" key="6">
    <source>
        <dbReference type="ARBA" id="ARBA00022692"/>
    </source>
</evidence>
<gene>
    <name evidence="18" type="ORF">B1A74_05480</name>
</gene>
<dbReference type="Gene3D" id="3.30.1950.10">
    <property type="entry name" value="wza like domain"/>
    <property type="match status" value="1"/>
</dbReference>
<feature type="domain" description="SLBB" evidence="17">
    <location>
        <begin position="167"/>
        <end position="245"/>
    </location>
</feature>
<feature type="domain" description="Polysaccharide export protein N-terminal" evidence="15">
    <location>
        <begin position="77"/>
        <end position="161"/>
    </location>
</feature>
<evidence type="ECO:0000256" key="13">
    <source>
        <dbReference type="ARBA" id="ARBA00023237"/>
    </source>
</evidence>
<reference evidence="18 19" key="1">
    <citation type="submission" date="2017-02" db="EMBL/GenBank/DDBJ databases">
        <title>Genomic diversity within the haloalkaliphilic genus Thioalkalivibrio.</title>
        <authorList>
            <person name="Ahn A.-C."/>
            <person name="Meier-Kolthoff J."/>
            <person name="Overmars L."/>
            <person name="Richter M."/>
            <person name="Woyke T."/>
            <person name="Sorokin D.Y."/>
            <person name="Muyzer G."/>
        </authorList>
    </citation>
    <scope>NUCLEOTIDE SEQUENCE [LARGE SCALE GENOMIC DNA]</scope>
    <source>
        <strain evidence="18 19">HL17</strain>
    </source>
</reference>
<keyword evidence="3" id="KW-0813">Transport</keyword>
<dbReference type="GO" id="GO:0006811">
    <property type="term" value="P:monoatomic ion transport"/>
    <property type="evidence" value="ECO:0007669"/>
    <property type="project" value="UniProtKB-KW"/>
</dbReference>
<proteinExistence type="inferred from homology"/>
<dbReference type="InterPro" id="IPR003715">
    <property type="entry name" value="Poly_export_N"/>
</dbReference>
<keyword evidence="13" id="KW-0998">Cell outer membrane</keyword>
<keyword evidence="9" id="KW-0406">Ion transport</keyword>
<evidence type="ECO:0000313" key="18">
    <source>
        <dbReference type="EMBL" id="OOC10552.1"/>
    </source>
</evidence>
<dbReference type="NCBIfam" id="NF011658">
    <property type="entry name" value="PRK15078.1"/>
    <property type="match status" value="1"/>
</dbReference>
<evidence type="ECO:0000259" key="15">
    <source>
        <dbReference type="Pfam" id="PF02563"/>
    </source>
</evidence>
<feature type="domain" description="SLBB" evidence="17">
    <location>
        <begin position="251"/>
        <end position="337"/>
    </location>
</feature>
<feature type="domain" description="Outer-membrane lipoprotein Wza C-terminal" evidence="16">
    <location>
        <begin position="340"/>
        <end position="369"/>
    </location>
</feature>
<dbReference type="PANTHER" id="PTHR33619:SF3">
    <property type="entry name" value="POLYSACCHARIDE EXPORT PROTEIN GFCE-RELATED"/>
    <property type="match status" value="1"/>
</dbReference>
<evidence type="ECO:0000256" key="12">
    <source>
        <dbReference type="ARBA" id="ARBA00023139"/>
    </source>
</evidence>
<evidence type="ECO:0000256" key="4">
    <source>
        <dbReference type="ARBA" id="ARBA00022452"/>
    </source>
</evidence>
<evidence type="ECO:0000256" key="2">
    <source>
        <dbReference type="ARBA" id="ARBA00009450"/>
    </source>
</evidence>
<keyword evidence="11" id="KW-0472">Membrane</keyword>
<accession>A0A1V2ZZL7</accession>
<keyword evidence="7" id="KW-0732">Signal</keyword>
<comment type="subcellular location">
    <subcellularLocation>
        <location evidence="1">Cell outer membrane</location>
        <topology evidence="1">Multi-pass membrane protein</topology>
    </subcellularLocation>
</comment>
<comment type="caution">
    <text evidence="18">The sequence shown here is derived from an EMBL/GenBank/DDBJ whole genome shotgun (WGS) entry which is preliminary data.</text>
</comment>